<dbReference type="InterPro" id="IPR011659">
    <property type="entry name" value="WD40"/>
</dbReference>
<organism evidence="6">
    <name type="scientific">mine drainage metagenome</name>
    <dbReference type="NCBI Taxonomy" id="410659"/>
    <lineage>
        <taxon>unclassified sequences</taxon>
        <taxon>metagenomes</taxon>
        <taxon>ecological metagenomes</taxon>
    </lineage>
</organism>
<comment type="caution">
    <text evidence="6">The sequence shown here is derived from an EMBL/GenBank/DDBJ whole genome shotgun (WGS) entry which is preliminary data.</text>
</comment>
<dbReference type="PANTHER" id="PTHR36842">
    <property type="entry name" value="PROTEIN TOLB HOMOLOG"/>
    <property type="match status" value="1"/>
</dbReference>
<evidence type="ECO:0000256" key="3">
    <source>
        <dbReference type="ARBA" id="ARBA00022729"/>
    </source>
</evidence>
<comment type="similarity">
    <text evidence="2">Belongs to the TolB family.</text>
</comment>
<dbReference type="Pfam" id="PF07676">
    <property type="entry name" value="PD40"/>
    <property type="match status" value="4"/>
</dbReference>
<dbReference type="SUPFAM" id="SSF69304">
    <property type="entry name" value="Tricorn protease N-terminal domain"/>
    <property type="match status" value="1"/>
</dbReference>
<dbReference type="PANTHER" id="PTHR36842:SF1">
    <property type="entry name" value="PROTEIN TOLB"/>
    <property type="match status" value="1"/>
</dbReference>
<dbReference type="EMBL" id="AUZY01010716">
    <property type="protein sequence ID" value="EQD37537.1"/>
    <property type="molecule type" value="Genomic_DNA"/>
</dbReference>
<protein>
    <submittedName>
        <fullName evidence="6">Translocation protein TolB</fullName>
    </submittedName>
</protein>
<accession>T0Z034</accession>
<dbReference type="Gene3D" id="2.120.10.30">
    <property type="entry name" value="TolB, C-terminal domain"/>
    <property type="match status" value="1"/>
</dbReference>
<evidence type="ECO:0000256" key="2">
    <source>
        <dbReference type="ARBA" id="ARBA00009820"/>
    </source>
</evidence>
<dbReference type="Gene3D" id="3.40.50.10070">
    <property type="entry name" value="TolB, N-terminal domain"/>
    <property type="match status" value="1"/>
</dbReference>
<evidence type="ECO:0000256" key="1">
    <source>
        <dbReference type="ARBA" id="ARBA00004418"/>
    </source>
</evidence>
<sequence>MKLRSYKLLLALLALALCGLPASRVLAQGLTLDIINGVPSAIPITVVPFAFESAAQPPATDVAAVIRDDMVRCGKFRTLTGADIVEHPSHGSEIKFPTWKLLKQDYLVIGRERNAGGGQVKVTFELWNVNTQKQMLAGAYTALPEELRGVAHQIADQIYQKIIGQPGAFYTRIAYVTTTGSGKNMLWSLIVADSDGYNPQIVVRSRQPLLSPAWSPNGKELAYVSFESGDSAVYLQNLASGQRRLISGRKGINGAPAFSPDGKKLAMMLSFGGSPEIYVEDLASGQLTQVTHNLSINAEPRWMPDGQSLVFTSDRSGKPQLYQEAITGGGATRLTFQGEYNSNVAINYDGSQLAMMQGNGNIYRIAIVDRKLDNQVRFISPGPMDESPSFAPNGSMLLYAATDNNGKGVLYEVADNGSVRQRLSLVNGTVQSPSWGPYRVPPSTQP</sequence>
<dbReference type="SUPFAM" id="SSF52964">
    <property type="entry name" value="TolB, N-terminal domain"/>
    <property type="match status" value="1"/>
</dbReference>
<dbReference type="GO" id="GO:0017038">
    <property type="term" value="P:protein import"/>
    <property type="evidence" value="ECO:0007669"/>
    <property type="project" value="InterPro"/>
</dbReference>
<dbReference type="GO" id="GO:0042597">
    <property type="term" value="C:periplasmic space"/>
    <property type="evidence" value="ECO:0007669"/>
    <property type="project" value="UniProtKB-SubCell"/>
</dbReference>
<dbReference type="Pfam" id="PF04052">
    <property type="entry name" value="TolB_N"/>
    <property type="match status" value="1"/>
</dbReference>
<reference evidence="6" key="1">
    <citation type="submission" date="2013-08" db="EMBL/GenBank/DDBJ databases">
        <authorList>
            <person name="Mendez C."/>
            <person name="Richter M."/>
            <person name="Ferrer M."/>
            <person name="Sanchez J."/>
        </authorList>
    </citation>
    <scope>NUCLEOTIDE SEQUENCE</scope>
</reference>
<comment type="subcellular location">
    <subcellularLocation>
        <location evidence="1">Periplasm</location>
    </subcellularLocation>
</comment>
<dbReference type="AlphaFoldDB" id="T0Z034"/>
<reference evidence="6" key="2">
    <citation type="journal article" date="2014" name="ISME J.">
        <title>Microbial stratification in low pH oxic and suboxic macroscopic growths along an acid mine drainage.</title>
        <authorList>
            <person name="Mendez-Garcia C."/>
            <person name="Mesa V."/>
            <person name="Sprenger R.R."/>
            <person name="Richter M."/>
            <person name="Diez M.S."/>
            <person name="Solano J."/>
            <person name="Bargiela R."/>
            <person name="Golyshina O.V."/>
            <person name="Manteca A."/>
            <person name="Ramos J.L."/>
            <person name="Gallego J.R."/>
            <person name="Llorente I."/>
            <person name="Martins Dos Santos V.A."/>
            <person name="Jensen O.N."/>
            <person name="Pelaez A.I."/>
            <person name="Sanchez J."/>
            <person name="Ferrer M."/>
        </authorList>
    </citation>
    <scope>NUCLEOTIDE SEQUENCE</scope>
</reference>
<gene>
    <name evidence="6" type="ORF">B1B_16118</name>
</gene>
<dbReference type="HAMAP" id="MF_00671">
    <property type="entry name" value="TolB"/>
    <property type="match status" value="1"/>
</dbReference>
<dbReference type="InterPro" id="IPR011042">
    <property type="entry name" value="6-blade_b-propeller_TolB-like"/>
</dbReference>
<evidence type="ECO:0000313" key="6">
    <source>
        <dbReference type="EMBL" id="EQD37537.1"/>
    </source>
</evidence>
<evidence type="ECO:0000256" key="4">
    <source>
        <dbReference type="ARBA" id="ARBA00022764"/>
    </source>
</evidence>
<keyword evidence="4" id="KW-0574">Periplasm</keyword>
<dbReference type="InterPro" id="IPR007195">
    <property type="entry name" value="TolB_N"/>
</dbReference>
<keyword evidence="3" id="KW-0732">Signal</keyword>
<dbReference type="NCBIfam" id="TIGR02800">
    <property type="entry name" value="propeller_TolB"/>
    <property type="match status" value="1"/>
</dbReference>
<feature type="domain" description="TolB N-terminal" evidence="5">
    <location>
        <begin position="30"/>
        <end position="135"/>
    </location>
</feature>
<evidence type="ECO:0000259" key="5">
    <source>
        <dbReference type="Pfam" id="PF04052"/>
    </source>
</evidence>
<name>T0Z034_9ZZZZ</name>
<proteinExistence type="inferred from homology"/>
<dbReference type="InterPro" id="IPR014167">
    <property type="entry name" value="Tol-Pal_TolB"/>
</dbReference>